<dbReference type="AlphaFoldDB" id="A0AAV4RKA5"/>
<gene>
    <name evidence="1" type="ORF">CEXT_482401</name>
</gene>
<dbReference type="EMBL" id="BPLR01007954">
    <property type="protein sequence ID" value="GIY20994.1"/>
    <property type="molecule type" value="Genomic_DNA"/>
</dbReference>
<evidence type="ECO:0000313" key="2">
    <source>
        <dbReference type="Proteomes" id="UP001054945"/>
    </source>
</evidence>
<accession>A0AAV4RKA5</accession>
<name>A0AAV4RKA5_CAEEX</name>
<keyword evidence="2" id="KW-1185">Reference proteome</keyword>
<proteinExistence type="predicted"/>
<dbReference type="Proteomes" id="UP001054945">
    <property type="component" value="Unassembled WGS sequence"/>
</dbReference>
<sequence length="83" mass="9676">MTQGVECKEPYMKHLISNVLKVRIQSEAINEKSFSQHLHDEYAIDPFSPLFKIITSKFTELDAYGDGLYEHSHTLLHLDWLIN</sequence>
<evidence type="ECO:0000313" key="1">
    <source>
        <dbReference type="EMBL" id="GIY20994.1"/>
    </source>
</evidence>
<organism evidence="1 2">
    <name type="scientific">Caerostris extrusa</name>
    <name type="common">Bark spider</name>
    <name type="synonym">Caerostris bankana</name>
    <dbReference type="NCBI Taxonomy" id="172846"/>
    <lineage>
        <taxon>Eukaryota</taxon>
        <taxon>Metazoa</taxon>
        <taxon>Ecdysozoa</taxon>
        <taxon>Arthropoda</taxon>
        <taxon>Chelicerata</taxon>
        <taxon>Arachnida</taxon>
        <taxon>Araneae</taxon>
        <taxon>Araneomorphae</taxon>
        <taxon>Entelegynae</taxon>
        <taxon>Araneoidea</taxon>
        <taxon>Araneidae</taxon>
        <taxon>Caerostris</taxon>
    </lineage>
</organism>
<comment type="caution">
    <text evidence="1">The sequence shown here is derived from an EMBL/GenBank/DDBJ whole genome shotgun (WGS) entry which is preliminary data.</text>
</comment>
<protein>
    <submittedName>
        <fullName evidence="1">Uncharacterized protein</fullName>
    </submittedName>
</protein>
<reference evidence="1 2" key="1">
    <citation type="submission" date="2021-06" db="EMBL/GenBank/DDBJ databases">
        <title>Caerostris extrusa draft genome.</title>
        <authorList>
            <person name="Kono N."/>
            <person name="Arakawa K."/>
        </authorList>
    </citation>
    <scope>NUCLEOTIDE SEQUENCE [LARGE SCALE GENOMIC DNA]</scope>
</reference>